<evidence type="ECO:0000259" key="7">
    <source>
        <dbReference type="Pfam" id="PF20239"/>
    </source>
</evidence>
<sequence length="419" mass="46004">MDARRSIEAVWRIECPRLIAALTRLVRDVGLAEELASEAFVAALESWPTEGIPPRPGGWLMSTARHKAVDRIRREENLRRKYAQLAPVLDRVHVPAEGALEAVDDDLLALLFTACHPVLPRESRVALTLRLLGGLRTEEVARAFLVPPATVGQRISRAKRTLAEAQVPFEKPSREELPERLGAVLEVIYLVFNEGYSPSSGEVHVRADLAGEAMRLGRVLVGLLPREPEVLGLAALMELQASRFAARADAAGAPVTLEEQDRRRWDRTLIAHGLGLLDRAAALRKPLGPYTIQAAIAACHARAVTFQETDWERIAALYDALAQLTPSPVVELNRAVAVLHVDGPGPALEVLDAVRDDKRLARYHLVGAVRAEILTGLGRHEEAAAELEGAADLAPTRHERELLRRRMSEALRRQSAPTA</sequence>
<evidence type="ECO:0000256" key="2">
    <source>
        <dbReference type="ARBA" id="ARBA00023015"/>
    </source>
</evidence>
<gene>
    <name evidence="8" type="ORF">ACFQQL_16370</name>
</gene>
<dbReference type="PANTHER" id="PTHR47756">
    <property type="entry name" value="BLL6612 PROTEIN-RELATED"/>
    <property type="match status" value="1"/>
</dbReference>
<dbReference type="InterPro" id="IPR013249">
    <property type="entry name" value="RNA_pol_sigma70_r4_t2"/>
</dbReference>
<dbReference type="PANTHER" id="PTHR47756:SF2">
    <property type="entry name" value="BLL6612 PROTEIN"/>
    <property type="match status" value="1"/>
</dbReference>
<organism evidence="8 9">
    <name type="scientific">Georgenia alba</name>
    <dbReference type="NCBI Taxonomy" id="2233858"/>
    <lineage>
        <taxon>Bacteria</taxon>
        <taxon>Bacillati</taxon>
        <taxon>Actinomycetota</taxon>
        <taxon>Actinomycetes</taxon>
        <taxon>Micrococcales</taxon>
        <taxon>Bogoriellaceae</taxon>
        <taxon>Georgenia</taxon>
    </lineage>
</organism>
<feature type="domain" description="RNA polymerase sigma factor 70 region 4 type 2" evidence="6">
    <location>
        <begin position="112"/>
        <end position="162"/>
    </location>
</feature>
<keyword evidence="3" id="KW-0731">Sigma factor</keyword>
<dbReference type="SUPFAM" id="SSF88659">
    <property type="entry name" value="Sigma3 and sigma4 domains of RNA polymerase sigma factors"/>
    <property type="match status" value="1"/>
</dbReference>
<keyword evidence="9" id="KW-1185">Reference proteome</keyword>
<keyword evidence="4" id="KW-0804">Transcription</keyword>
<evidence type="ECO:0000256" key="1">
    <source>
        <dbReference type="ARBA" id="ARBA00010641"/>
    </source>
</evidence>
<dbReference type="Proteomes" id="UP001596455">
    <property type="component" value="Unassembled WGS sequence"/>
</dbReference>
<feature type="domain" description="DUF6596" evidence="7">
    <location>
        <begin position="180"/>
        <end position="281"/>
    </location>
</feature>
<dbReference type="InterPro" id="IPR007627">
    <property type="entry name" value="RNA_pol_sigma70_r2"/>
</dbReference>
<reference evidence="9" key="1">
    <citation type="journal article" date="2019" name="Int. J. Syst. Evol. Microbiol.">
        <title>The Global Catalogue of Microorganisms (GCM) 10K type strain sequencing project: providing services to taxonomists for standard genome sequencing and annotation.</title>
        <authorList>
            <consortium name="The Broad Institute Genomics Platform"/>
            <consortium name="The Broad Institute Genome Sequencing Center for Infectious Disease"/>
            <person name="Wu L."/>
            <person name="Ma J."/>
        </authorList>
    </citation>
    <scope>NUCLEOTIDE SEQUENCE [LARGE SCALE GENOMIC DNA]</scope>
    <source>
        <strain evidence="9">JCM 1490</strain>
    </source>
</reference>
<feature type="domain" description="RNA polymerase sigma-70 region 2" evidence="5">
    <location>
        <begin position="16"/>
        <end position="75"/>
    </location>
</feature>
<dbReference type="Gene3D" id="1.10.1740.10">
    <property type="match status" value="1"/>
</dbReference>
<dbReference type="Gene3D" id="1.10.10.10">
    <property type="entry name" value="Winged helix-like DNA-binding domain superfamily/Winged helix DNA-binding domain"/>
    <property type="match status" value="1"/>
</dbReference>
<evidence type="ECO:0000313" key="9">
    <source>
        <dbReference type="Proteomes" id="UP001596455"/>
    </source>
</evidence>
<dbReference type="EMBL" id="JBHTCQ010000004">
    <property type="protein sequence ID" value="MFC7406696.1"/>
    <property type="molecule type" value="Genomic_DNA"/>
</dbReference>
<evidence type="ECO:0000256" key="3">
    <source>
        <dbReference type="ARBA" id="ARBA00023082"/>
    </source>
</evidence>
<proteinExistence type="inferred from homology"/>
<dbReference type="RefSeq" id="WP_382396230.1">
    <property type="nucleotide sequence ID" value="NZ_JBHTCQ010000004.1"/>
</dbReference>
<dbReference type="InterPro" id="IPR013325">
    <property type="entry name" value="RNA_pol_sigma_r2"/>
</dbReference>
<evidence type="ECO:0000313" key="8">
    <source>
        <dbReference type="EMBL" id="MFC7406696.1"/>
    </source>
</evidence>
<dbReference type="InterPro" id="IPR046531">
    <property type="entry name" value="DUF6596"/>
</dbReference>
<accession>A0ABW2QCL6</accession>
<evidence type="ECO:0000256" key="4">
    <source>
        <dbReference type="ARBA" id="ARBA00023163"/>
    </source>
</evidence>
<dbReference type="Pfam" id="PF08281">
    <property type="entry name" value="Sigma70_r4_2"/>
    <property type="match status" value="1"/>
</dbReference>
<dbReference type="InterPro" id="IPR036388">
    <property type="entry name" value="WH-like_DNA-bd_sf"/>
</dbReference>
<comment type="similarity">
    <text evidence="1">Belongs to the sigma-70 factor family. ECF subfamily.</text>
</comment>
<dbReference type="SUPFAM" id="SSF88946">
    <property type="entry name" value="Sigma2 domain of RNA polymerase sigma factors"/>
    <property type="match status" value="1"/>
</dbReference>
<keyword evidence="2" id="KW-0805">Transcription regulation</keyword>
<evidence type="ECO:0000259" key="6">
    <source>
        <dbReference type="Pfam" id="PF08281"/>
    </source>
</evidence>
<dbReference type="InterPro" id="IPR013324">
    <property type="entry name" value="RNA_pol_sigma_r3/r4-like"/>
</dbReference>
<evidence type="ECO:0000259" key="5">
    <source>
        <dbReference type="Pfam" id="PF04542"/>
    </source>
</evidence>
<protein>
    <submittedName>
        <fullName evidence="8">RNA polymerase sigma factor</fullName>
    </submittedName>
</protein>
<name>A0ABW2QCL6_9MICO</name>
<comment type="caution">
    <text evidence="8">The sequence shown here is derived from an EMBL/GenBank/DDBJ whole genome shotgun (WGS) entry which is preliminary data.</text>
</comment>
<dbReference type="Pfam" id="PF04542">
    <property type="entry name" value="Sigma70_r2"/>
    <property type="match status" value="1"/>
</dbReference>
<dbReference type="Pfam" id="PF20239">
    <property type="entry name" value="DUF6596"/>
    <property type="match status" value="1"/>
</dbReference>